<evidence type="ECO:0000313" key="2">
    <source>
        <dbReference type="Proteomes" id="UP000290209"/>
    </source>
</evidence>
<organism evidence="1 2">
    <name type="scientific">Gordonia phage Duffington</name>
    <dbReference type="NCBI Taxonomy" id="2507858"/>
    <lineage>
        <taxon>Viruses</taxon>
        <taxon>Duplodnaviria</taxon>
        <taxon>Heunggongvirae</taxon>
        <taxon>Uroviricota</taxon>
        <taxon>Caudoviricetes</taxon>
        <taxon>Deejayvirinae</taxon>
        <taxon>Kenoshavirus</taxon>
        <taxon>Kenoshavirus duffington</taxon>
    </lineage>
</organism>
<sequence>MKFDQVILTGTKSITLFDLKNPRSTPYTAKTIDGMDPTDVDVTLAQTSSGTGIYIGRREQLREITLNINLNPDYGIGQTPESLREEIYLLNPINEDASLDYRLMLDGVEVAMTPVYIKRTESAVFDKNTLMQLVLASTSGVFKRRTPISVPDPQLDKVHPVLHNAGSAMSGFRLEVDFLAAATKFGLRQAVPTDDLIIEKIPTNPDLFLAGDRLIVDTNIGQRGVWRKRAGVTESLMGSLTQASVWLSLYPGNNTLEVLLDPATHASTINWKLYEHTPKYRGV</sequence>
<keyword evidence="2" id="KW-1185">Reference proteome</keyword>
<proteinExistence type="predicted"/>
<protein>
    <submittedName>
        <fullName evidence="1">Minor tail protein</fullName>
    </submittedName>
</protein>
<dbReference type="EMBL" id="MK376957">
    <property type="protein sequence ID" value="QAU06739.1"/>
    <property type="molecule type" value="Genomic_DNA"/>
</dbReference>
<accession>A0A410TCJ0</accession>
<evidence type="ECO:0000313" key="1">
    <source>
        <dbReference type="EMBL" id="QAU06739.1"/>
    </source>
</evidence>
<dbReference type="Proteomes" id="UP000290209">
    <property type="component" value="Segment"/>
</dbReference>
<dbReference type="RefSeq" id="YP_009843622.1">
    <property type="nucleotide sequence ID" value="NC_048750.1"/>
</dbReference>
<dbReference type="GeneID" id="55613914"/>
<reference evidence="1 2" key="1">
    <citation type="submission" date="2019-01" db="EMBL/GenBank/DDBJ databases">
        <authorList>
            <person name="Fisher A."/>
            <person name="Galvan P."/>
            <person name="Koga A.P."/>
            <person name="Garlena R.A."/>
            <person name="Russell D.A."/>
            <person name="Pope W.H."/>
            <person name="Jacobs-Sera D."/>
            <person name="Hatfull G.F."/>
        </authorList>
    </citation>
    <scope>NUCLEOTIDE SEQUENCE [LARGE SCALE GENOMIC DNA]</scope>
</reference>
<name>A0A410TCJ0_9CAUD</name>
<gene>
    <name evidence="1" type="primary">33</name>
    <name evidence="1" type="ORF">SEA_DUFFINGTON_33</name>
</gene>
<dbReference type="KEGG" id="vg:55613914"/>